<gene>
    <name evidence="1" type="ORF">H0S70_06920</name>
</gene>
<name>A0A7H1DT31_9FLAO</name>
<keyword evidence="2" id="KW-1185">Reference proteome</keyword>
<protein>
    <submittedName>
        <fullName evidence="1">Uncharacterized protein</fullName>
    </submittedName>
</protein>
<sequence length="131" mass="15570">MKFWLNVQCAKKKAVAKTSTEAKKVRLYCENCSYNKEIVAEATVLGITGNWRMAAHQYFGAELWLQYPFKNDVFWSYNHEHLAYLEQYISAALREHRDRSHFTLLEKLPKFYHEAKNRDALLKIIKKLKNK</sequence>
<evidence type="ECO:0000313" key="2">
    <source>
        <dbReference type="Proteomes" id="UP000516438"/>
    </source>
</evidence>
<dbReference type="KEGG" id="cmaq:H0S70_06920"/>
<organism evidence="1 2">
    <name type="scientific">Chryseobacterium manosquense</name>
    <dbReference type="NCBI Taxonomy" id="2754694"/>
    <lineage>
        <taxon>Bacteria</taxon>
        <taxon>Pseudomonadati</taxon>
        <taxon>Bacteroidota</taxon>
        <taxon>Flavobacteriia</taxon>
        <taxon>Flavobacteriales</taxon>
        <taxon>Weeksellaceae</taxon>
        <taxon>Chryseobacterium group</taxon>
        <taxon>Chryseobacterium</taxon>
    </lineage>
</organism>
<reference evidence="1 2" key="1">
    <citation type="submission" date="2020-07" db="EMBL/GenBank/DDBJ databases">
        <title>Complete genome and description of Chryseobacterium manosquense strain Marseille-Q2069 sp. nov.</title>
        <authorList>
            <person name="Boxberger M."/>
        </authorList>
    </citation>
    <scope>NUCLEOTIDE SEQUENCE [LARGE SCALE GENOMIC DNA]</scope>
    <source>
        <strain evidence="1 2">Marseille-Q2069</strain>
    </source>
</reference>
<dbReference type="Proteomes" id="UP000516438">
    <property type="component" value="Chromosome"/>
</dbReference>
<dbReference type="RefSeq" id="WP_188320264.1">
    <property type="nucleotide sequence ID" value="NZ_CP060203.1"/>
</dbReference>
<proteinExistence type="predicted"/>
<accession>A0A7H1DT31</accession>
<dbReference type="AlphaFoldDB" id="A0A7H1DT31"/>
<dbReference type="EMBL" id="CP060203">
    <property type="protein sequence ID" value="QNS40139.1"/>
    <property type="molecule type" value="Genomic_DNA"/>
</dbReference>
<evidence type="ECO:0000313" key="1">
    <source>
        <dbReference type="EMBL" id="QNS40139.1"/>
    </source>
</evidence>